<feature type="transmembrane region" description="Helical" evidence="14">
    <location>
        <begin position="445"/>
        <end position="463"/>
    </location>
</feature>
<dbReference type="EMBL" id="DVNG01000010">
    <property type="protein sequence ID" value="HIU49526.1"/>
    <property type="molecule type" value="Genomic_DNA"/>
</dbReference>
<evidence type="ECO:0000256" key="12">
    <source>
        <dbReference type="ARBA" id="ARBA00033708"/>
    </source>
</evidence>
<accession>A0A9D1LX26</accession>
<keyword evidence="9 14" id="KW-0406">Ion transport</keyword>
<keyword evidence="4 14" id="KW-1003">Cell membrane</keyword>
<dbReference type="GO" id="GO:0031402">
    <property type="term" value="F:sodium ion binding"/>
    <property type="evidence" value="ECO:0007669"/>
    <property type="project" value="UniProtKB-UniRule"/>
</dbReference>
<evidence type="ECO:0000256" key="6">
    <source>
        <dbReference type="ARBA" id="ARBA00022847"/>
    </source>
</evidence>
<evidence type="ECO:0000256" key="1">
    <source>
        <dbReference type="ARBA" id="ARBA00004651"/>
    </source>
</evidence>
<organism evidence="15 16">
    <name type="scientific">Candidatus Limousia pullorum</name>
    <dbReference type="NCBI Taxonomy" id="2840860"/>
    <lineage>
        <taxon>Bacteria</taxon>
        <taxon>Bacillati</taxon>
        <taxon>Bacillota</taxon>
        <taxon>Clostridia</taxon>
        <taxon>Eubacteriales</taxon>
        <taxon>Oscillospiraceae</taxon>
        <taxon>Oscillospiraceae incertae sedis</taxon>
        <taxon>Candidatus Limousia</taxon>
    </lineage>
</organism>
<dbReference type="InterPro" id="IPR001734">
    <property type="entry name" value="Na/solute_symporter"/>
</dbReference>
<dbReference type="InterPro" id="IPR038377">
    <property type="entry name" value="Na/Glc_symporter_sf"/>
</dbReference>
<keyword evidence="6 14" id="KW-0769">Symport</keyword>
<sequence length="520" mass="55428">MDKIIILIAFAVYMVVMIVIGAVYVKNTKTNEDYFLGGRNLGSWTAALSAQASDMSGWLLMGLPGAVYIAGTGEIWIAIGLLIGTVLNWYLVSGRLRRYTIKANNALTIPGYFENRFHDKTGILQVVSSVIITIFFTVYTASAFSSGAKLFATVFSDGSTEGFNSTYIYGLVVAAVVILVYTFMGGFKAVCATDLVQGFMMLIAILAVPILAYGMLTYNTGFHDALVANGVENPENYLNFMKNADGSPVSVVSIISNLGWALGYFGMPHILVRFMAIKSEAEVKKSRTIAIVWIILSLGAACMIGLVARGFLTTQLDASTQETVFIKLIQQLFSNNYLLLFIGGVFLCGILAAVMSTADSQLLVTASAVSEDLYRGTINKNASDKKSLAVGRAAVVVVAIVAAFIALDPNSSIMGLVSNAWAGFGAAFGPVIIFSLFWRRSNLQGAVSAMAIGALTIIVWDYIPFINGQTLGDATGLYSLVVGFILASAAMIIVSLATKAPGKEITDEFDAVKSGNVEGC</sequence>
<comment type="similarity">
    <text evidence="2 13">Belongs to the sodium:solute symporter (SSF) (TC 2.A.21) family.</text>
</comment>
<keyword evidence="8 14" id="KW-0915">Sodium</keyword>
<evidence type="ECO:0000313" key="15">
    <source>
        <dbReference type="EMBL" id="HIU49526.1"/>
    </source>
</evidence>
<dbReference type="PROSITE" id="PS50283">
    <property type="entry name" value="NA_SOLUT_SYMP_3"/>
    <property type="match status" value="1"/>
</dbReference>
<keyword evidence="11 14" id="KW-0739">Sodium transport</keyword>
<dbReference type="Gene3D" id="1.20.1730.10">
    <property type="entry name" value="Sodium/glucose cotransporter"/>
    <property type="match status" value="1"/>
</dbReference>
<reference evidence="15" key="2">
    <citation type="journal article" date="2021" name="PeerJ">
        <title>Extensive microbial diversity within the chicken gut microbiome revealed by metagenomics and culture.</title>
        <authorList>
            <person name="Gilroy R."/>
            <person name="Ravi A."/>
            <person name="Getino M."/>
            <person name="Pursley I."/>
            <person name="Horton D.L."/>
            <person name="Alikhan N.F."/>
            <person name="Baker D."/>
            <person name="Gharbi K."/>
            <person name="Hall N."/>
            <person name="Watson M."/>
            <person name="Adriaenssens E.M."/>
            <person name="Foster-Nyarko E."/>
            <person name="Jarju S."/>
            <person name="Secka A."/>
            <person name="Antonio M."/>
            <person name="Oren A."/>
            <person name="Chaudhuri R.R."/>
            <person name="La Ragione R."/>
            <person name="Hildebrand F."/>
            <person name="Pallen M.J."/>
        </authorList>
    </citation>
    <scope>NUCLEOTIDE SEQUENCE</scope>
    <source>
        <strain evidence="15">ChiGjej1B1-1684</strain>
    </source>
</reference>
<proteinExistence type="inferred from homology"/>
<feature type="transmembrane region" description="Helical" evidence="14">
    <location>
        <begin position="123"/>
        <end position="147"/>
    </location>
</feature>
<name>A0A9D1LX26_9FIRM</name>
<keyword evidence="14" id="KW-0029">Amino-acid transport</keyword>
<reference evidence="15" key="1">
    <citation type="submission" date="2020-10" db="EMBL/GenBank/DDBJ databases">
        <authorList>
            <person name="Gilroy R."/>
        </authorList>
    </citation>
    <scope>NUCLEOTIDE SEQUENCE</scope>
    <source>
        <strain evidence="15">ChiGjej1B1-1684</strain>
    </source>
</reference>
<keyword evidence="5 14" id="KW-0812">Transmembrane</keyword>
<dbReference type="PANTHER" id="PTHR48086">
    <property type="entry name" value="SODIUM/PROLINE SYMPORTER-RELATED"/>
    <property type="match status" value="1"/>
</dbReference>
<dbReference type="GO" id="GO:0015824">
    <property type="term" value="P:proline transport"/>
    <property type="evidence" value="ECO:0007669"/>
    <property type="project" value="UniProtKB-UniRule"/>
</dbReference>
<dbReference type="Pfam" id="PF00474">
    <property type="entry name" value="SSF"/>
    <property type="match status" value="1"/>
</dbReference>
<dbReference type="GO" id="GO:0005886">
    <property type="term" value="C:plasma membrane"/>
    <property type="evidence" value="ECO:0007669"/>
    <property type="project" value="UniProtKB-SubCell"/>
</dbReference>
<dbReference type="InterPro" id="IPR011851">
    <property type="entry name" value="Na/Pro_symporter"/>
</dbReference>
<feature type="transmembrane region" description="Helical" evidence="14">
    <location>
        <begin position="332"/>
        <end position="354"/>
    </location>
</feature>
<comment type="subcellular location">
    <subcellularLocation>
        <location evidence="1 14">Cell membrane</location>
        <topology evidence="1 14">Multi-pass membrane protein</topology>
    </subcellularLocation>
</comment>
<evidence type="ECO:0000256" key="9">
    <source>
        <dbReference type="ARBA" id="ARBA00023065"/>
    </source>
</evidence>
<feature type="transmembrane region" description="Helical" evidence="14">
    <location>
        <begin position="249"/>
        <end position="267"/>
    </location>
</feature>
<feature type="transmembrane region" description="Helical" evidence="14">
    <location>
        <begin position="6"/>
        <end position="25"/>
    </location>
</feature>
<feature type="transmembrane region" description="Helical" evidence="14">
    <location>
        <begin position="475"/>
        <end position="497"/>
    </location>
</feature>
<evidence type="ECO:0000256" key="3">
    <source>
        <dbReference type="ARBA" id="ARBA00022448"/>
    </source>
</evidence>
<evidence type="ECO:0000256" key="14">
    <source>
        <dbReference type="RuleBase" id="RU366012"/>
    </source>
</evidence>
<feature type="transmembrane region" description="Helical" evidence="14">
    <location>
        <begin position="288"/>
        <end position="312"/>
    </location>
</feature>
<feature type="transmembrane region" description="Helical" evidence="14">
    <location>
        <begin position="389"/>
        <end position="407"/>
    </location>
</feature>
<gene>
    <name evidence="15" type="primary">putP</name>
    <name evidence="15" type="ORF">IAD22_00720</name>
</gene>
<keyword evidence="7 14" id="KW-1133">Transmembrane helix</keyword>
<evidence type="ECO:0000256" key="11">
    <source>
        <dbReference type="ARBA" id="ARBA00023201"/>
    </source>
</evidence>
<feature type="transmembrane region" description="Helical" evidence="14">
    <location>
        <begin position="419"/>
        <end position="438"/>
    </location>
</feature>
<comment type="caution">
    <text evidence="15">The sequence shown here is derived from an EMBL/GenBank/DDBJ whole genome shotgun (WGS) entry which is preliminary data.</text>
</comment>
<dbReference type="CDD" id="cd11475">
    <property type="entry name" value="SLC5sbd_PutP"/>
    <property type="match status" value="1"/>
</dbReference>
<evidence type="ECO:0000256" key="8">
    <source>
        <dbReference type="ARBA" id="ARBA00023053"/>
    </source>
</evidence>
<dbReference type="NCBIfam" id="TIGR02121">
    <property type="entry name" value="Na_Pro_sym"/>
    <property type="match status" value="1"/>
</dbReference>
<protein>
    <recommendedName>
        <fullName evidence="14">Sodium/proline symporter</fullName>
    </recommendedName>
    <alternativeName>
        <fullName evidence="14">Proline permease</fullName>
    </alternativeName>
</protein>
<evidence type="ECO:0000256" key="10">
    <source>
        <dbReference type="ARBA" id="ARBA00023136"/>
    </source>
</evidence>
<comment type="function">
    <text evidence="14">Catalyzes the sodium-dependent uptake of extracellular L-proline.</text>
</comment>
<dbReference type="NCBIfam" id="TIGR00813">
    <property type="entry name" value="sss"/>
    <property type="match status" value="1"/>
</dbReference>
<dbReference type="Proteomes" id="UP000824118">
    <property type="component" value="Unassembled WGS sequence"/>
</dbReference>
<feature type="transmembrane region" description="Helical" evidence="14">
    <location>
        <begin position="167"/>
        <end position="187"/>
    </location>
</feature>
<evidence type="ECO:0000313" key="16">
    <source>
        <dbReference type="Proteomes" id="UP000824118"/>
    </source>
</evidence>
<dbReference type="GO" id="GO:0005298">
    <property type="term" value="F:proline:sodium symporter activity"/>
    <property type="evidence" value="ECO:0007669"/>
    <property type="project" value="UniProtKB-UniRule"/>
</dbReference>
<dbReference type="InterPro" id="IPR050277">
    <property type="entry name" value="Sodium:Solute_Symporter"/>
</dbReference>
<feature type="transmembrane region" description="Helical" evidence="14">
    <location>
        <begin position="75"/>
        <end position="92"/>
    </location>
</feature>
<evidence type="ECO:0000256" key="4">
    <source>
        <dbReference type="ARBA" id="ARBA00022475"/>
    </source>
</evidence>
<evidence type="ECO:0000256" key="7">
    <source>
        <dbReference type="ARBA" id="ARBA00022989"/>
    </source>
</evidence>
<evidence type="ECO:0000256" key="2">
    <source>
        <dbReference type="ARBA" id="ARBA00006434"/>
    </source>
</evidence>
<evidence type="ECO:0000256" key="5">
    <source>
        <dbReference type="ARBA" id="ARBA00022692"/>
    </source>
</evidence>
<dbReference type="AlphaFoldDB" id="A0A9D1LX26"/>
<evidence type="ECO:0000256" key="13">
    <source>
        <dbReference type="RuleBase" id="RU362091"/>
    </source>
</evidence>
<feature type="transmembrane region" description="Helical" evidence="14">
    <location>
        <begin position="199"/>
        <end position="216"/>
    </location>
</feature>
<keyword evidence="10 14" id="KW-0472">Membrane</keyword>
<comment type="catalytic activity">
    <reaction evidence="12">
        <text>L-proline(in) + Na(+)(in) = L-proline(out) + Na(+)(out)</text>
        <dbReference type="Rhea" id="RHEA:28967"/>
        <dbReference type="ChEBI" id="CHEBI:29101"/>
        <dbReference type="ChEBI" id="CHEBI:60039"/>
    </reaction>
</comment>
<keyword evidence="3 14" id="KW-0813">Transport</keyword>
<dbReference type="PANTHER" id="PTHR48086:SF3">
    <property type="entry name" value="SODIUM_PROLINE SYMPORTER"/>
    <property type="match status" value="1"/>
</dbReference>